<comment type="caution">
    <text evidence="2">The sequence shown here is derived from an EMBL/GenBank/DDBJ whole genome shotgun (WGS) entry which is preliminary data.</text>
</comment>
<keyword evidence="1" id="KW-1133">Transmembrane helix</keyword>
<feature type="transmembrane region" description="Helical" evidence="1">
    <location>
        <begin position="50"/>
        <end position="67"/>
    </location>
</feature>
<sequence>MNDFKLDSEPRIKPGFKAPDAYFESFADRVMLSLPLKEVKVVPLYRRRPVWVTSVAAVFILSLSLIFTRKDTVVQMPDNAAIENYLLYQANVSSYDLSQNLSKKEISDMDKSFVADEISDEAIEEYLAGENVSIYE</sequence>
<evidence type="ECO:0000256" key="1">
    <source>
        <dbReference type="SAM" id="Phobius"/>
    </source>
</evidence>
<name>A0A444HAV3_9FLAO</name>
<keyword evidence="1" id="KW-0812">Transmembrane</keyword>
<dbReference type="AlphaFoldDB" id="A0A444HAV3"/>
<dbReference type="OrthoDB" id="981524at2"/>
<protein>
    <submittedName>
        <fullName evidence="2">Uncharacterized protein</fullName>
    </submittedName>
</protein>
<evidence type="ECO:0000313" key="3">
    <source>
        <dbReference type="Proteomes" id="UP000287527"/>
    </source>
</evidence>
<reference evidence="2 3" key="1">
    <citation type="submission" date="2019-01" db="EMBL/GenBank/DDBJ databases">
        <title>Flavobacterium sp. nov.,isolated from freshwater.</title>
        <authorList>
            <person name="Zhang R."/>
            <person name="Du Z.-J."/>
        </authorList>
    </citation>
    <scope>NUCLEOTIDE SEQUENCE [LARGE SCALE GENOMIC DNA]</scope>
    <source>
        <strain evidence="2 3">1E403</strain>
    </source>
</reference>
<dbReference type="RefSeq" id="WP_128389679.1">
    <property type="nucleotide sequence ID" value="NZ_SBII01000005.1"/>
</dbReference>
<evidence type="ECO:0000313" key="2">
    <source>
        <dbReference type="EMBL" id="RWX00450.1"/>
    </source>
</evidence>
<dbReference type="Proteomes" id="UP000287527">
    <property type="component" value="Unassembled WGS sequence"/>
</dbReference>
<keyword evidence="3" id="KW-1185">Reference proteome</keyword>
<organism evidence="2 3">
    <name type="scientific">Flavobacterium cerinum</name>
    <dbReference type="NCBI Taxonomy" id="2502784"/>
    <lineage>
        <taxon>Bacteria</taxon>
        <taxon>Pseudomonadati</taxon>
        <taxon>Bacteroidota</taxon>
        <taxon>Flavobacteriia</taxon>
        <taxon>Flavobacteriales</taxon>
        <taxon>Flavobacteriaceae</taxon>
        <taxon>Flavobacterium</taxon>
    </lineage>
</organism>
<keyword evidence="1" id="KW-0472">Membrane</keyword>
<dbReference type="EMBL" id="SBII01000005">
    <property type="protein sequence ID" value="RWX00450.1"/>
    <property type="molecule type" value="Genomic_DNA"/>
</dbReference>
<gene>
    <name evidence="2" type="ORF">EPI11_09240</name>
</gene>
<proteinExistence type="predicted"/>
<accession>A0A444HAV3</accession>